<keyword evidence="7 10" id="KW-0472">Membrane</keyword>
<dbReference type="PANTHER" id="PTHR21137">
    <property type="entry name" value="ODORANT RECEPTOR"/>
    <property type="match status" value="1"/>
</dbReference>
<keyword evidence="9" id="KW-0807">Transducer</keyword>
<protein>
    <submittedName>
        <fullName evidence="11">Uncharacterized protein</fullName>
    </submittedName>
</protein>
<comment type="caution">
    <text evidence="11">The sequence shown here is derived from an EMBL/GenBank/DDBJ whole genome shotgun (WGS) entry which is preliminary data.</text>
</comment>
<dbReference type="GO" id="GO:0004984">
    <property type="term" value="F:olfactory receptor activity"/>
    <property type="evidence" value="ECO:0007669"/>
    <property type="project" value="InterPro"/>
</dbReference>
<evidence type="ECO:0000256" key="6">
    <source>
        <dbReference type="ARBA" id="ARBA00022989"/>
    </source>
</evidence>
<dbReference type="EMBL" id="VTPC01090216">
    <property type="protein sequence ID" value="KAF2884197.1"/>
    <property type="molecule type" value="Genomic_DNA"/>
</dbReference>
<keyword evidence="8" id="KW-0675">Receptor</keyword>
<evidence type="ECO:0000256" key="10">
    <source>
        <dbReference type="SAM" id="Phobius"/>
    </source>
</evidence>
<evidence type="ECO:0000313" key="11">
    <source>
        <dbReference type="EMBL" id="KAF2884197.1"/>
    </source>
</evidence>
<dbReference type="AlphaFoldDB" id="A0A8K0CHP0"/>
<dbReference type="GO" id="GO:0007165">
    <property type="term" value="P:signal transduction"/>
    <property type="evidence" value="ECO:0007669"/>
    <property type="project" value="UniProtKB-KW"/>
</dbReference>
<dbReference type="OrthoDB" id="8122539at2759"/>
<organism evidence="11 12">
    <name type="scientific">Ignelater luminosus</name>
    <name type="common">Cucubano</name>
    <name type="synonym">Pyrophorus luminosus</name>
    <dbReference type="NCBI Taxonomy" id="2038154"/>
    <lineage>
        <taxon>Eukaryota</taxon>
        <taxon>Metazoa</taxon>
        <taxon>Ecdysozoa</taxon>
        <taxon>Arthropoda</taxon>
        <taxon>Hexapoda</taxon>
        <taxon>Insecta</taxon>
        <taxon>Pterygota</taxon>
        <taxon>Neoptera</taxon>
        <taxon>Endopterygota</taxon>
        <taxon>Coleoptera</taxon>
        <taxon>Polyphaga</taxon>
        <taxon>Elateriformia</taxon>
        <taxon>Elateroidea</taxon>
        <taxon>Elateridae</taxon>
        <taxon>Agrypninae</taxon>
        <taxon>Pyrophorini</taxon>
        <taxon>Ignelater</taxon>
    </lineage>
</organism>
<evidence type="ECO:0000256" key="1">
    <source>
        <dbReference type="ARBA" id="ARBA00004651"/>
    </source>
</evidence>
<feature type="transmembrane region" description="Helical" evidence="10">
    <location>
        <begin position="121"/>
        <end position="142"/>
    </location>
</feature>
<keyword evidence="4 10" id="KW-0812">Transmembrane</keyword>
<reference evidence="11" key="1">
    <citation type="submission" date="2019-08" db="EMBL/GenBank/DDBJ databases">
        <title>The genome of the North American firefly Photinus pyralis.</title>
        <authorList>
            <consortium name="Photinus pyralis genome working group"/>
            <person name="Fallon T.R."/>
            <person name="Sander Lower S.E."/>
            <person name="Weng J.-K."/>
        </authorList>
    </citation>
    <scope>NUCLEOTIDE SEQUENCE</scope>
    <source>
        <strain evidence="11">TRF0915ILg1</strain>
        <tissue evidence="11">Whole body</tissue>
    </source>
</reference>
<evidence type="ECO:0000256" key="2">
    <source>
        <dbReference type="ARBA" id="ARBA00022475"/>
    </source>
</evidence>
<evidence type="ECO:0000256" key="8">
    <source>
        <dbReference type="ARBA" id="ARBA00023170"/>
    </source>
</evidence>
<dbReference type="Pfam" id="PF02949">
    <property type="entry name" value="7tm_6"/>
    <property type="match status" value="1"/>
</dbReference>
<proteinExistence type="predicted"/>
<name>A0A8K0CHP0_IGNLU</name>
<feature type="transmembrane region" description="Helical" evidence="10">
    <location>
        <begin position="35"/>
        <end position="56"/>
    </location>
</feature>
<gene>
    <name evidence="11" type="ORF">ILUMI_21979</name>
</gene>
<evidence type="ECO:0000256" key="3">
    <source>
        <dbReference type="ARBA" id="ARBA00022606"/>
    </source>
</evidence>
<evidence type="ECO:0000256" key="9">
    <source>
        <dbReference type="ARBA" id="ARBA00023224"/>
    </source>
</evidence>
<dbReference type="PANTHER" id="PTHR21137:SF35">
    <property type="entry name" value="ODORANT RECEPTOR 19A-RELATED"/>
    <property type="match status" value="1"/>
</dbReference>
<keyword evidence="5" id="KW-0552">Olfaction</keyword>
<keyword evidence="2" id="KW-1003">Cell membrane</keyword>
<keyword evidence="6 10" id="KW-1133">Transmembrane helix</keyword>
<evidence type="ECO:0000256" key="5">
    <source>
        <dbReference type="ARBA" id="ARBA00022725"/>
    </source>
</evidence>
<keyword evidence="3" id="KW-0716">Sensory transduction</keyword>
<evidence type="ECO:0000256" key="4">
    <source>
        <dbReference type="ARBA" id="ARBA00022692"/>
    </source>
</evidence>
<dbReference type="InterPro" id="IPR004117">
    <property type="entry name" value="7tm6_olfct_rcpt"/>
</dbReference>
<comment type="subcellular location">
    <subcellularLocation>
        <location evidence="1">Cell membrane</location>
        <topology evidence="1">Multi-pass membrane protein</topology>
    </subcellularLocation>
</comment>
<keyword evidence="12" id="KW-1185">Reference proteome</keyword>
<accession>A0A8K0CHP0</accession>
<evidence type="ECO:0000256" key="7">
    <source>
        <dbReference type="ARBA" id="ARBA00023136"/>
    </source>
</evidence>
<sequence length="151" mass="17167">MSYISEKQLPFGSIVISRYLPYEVVLTYQTITFEFIVLSSVVVDVFFASGLAQLSIQCKILQKSIRTIIENSIESARQDKLVIDTISDVPWKYLQKEIEEVVTRHKSIIELGGEFEDITNIPALAVFIGMSAGFCFIVYQVFMVSSPFFFI</sequence>
<evidence type="ECO:0000313" key="12">
    <source>
        <dbReference type="Proteomes" id="UP000801492"/>
    </source>
</evidence>
<dbReference type="Proteomes" id="UP000801492">
    <property type="component" value="Unassembled WGS sequence"/>
</dbReference>
<dbReference type="GO" id="GO:0005886">
    <property type="term" value="C:plasma membrane"/>
    <property type="evidence" value="ECO:0007669"/>
    <property type="project" value="UniProtKB-SubCell"/>
</dbReference>
<dbReference type="GO" id="GO:0005549">
    <property type="term" value="F:odorant binding"/>
    <property type="evidence" value="ECO:0007669"/>
    <property type="project" value="InterPro"/>
</dbReference>